<organism evidence="4 5">
    <name type="scientific">Candidatus Marimicrobium litorale</name>
    <dbReference type="NCBI Taxonomy" id="2518991"/>
    <lineage>
        <taxon>Bacteria</taxon>
        <taxon>Pseudomonadati</taxon>
        <taxon>Pseudomonadota</taxon>
        <taxon>Gammaproteobacteria</taxon>
        <taxon>Cellvibrionales</taxon>
        <taxon>Halieaceae</taxon>
        <taxon>Marimicrobium</taxon>
    </lineage>
</organism>
<evidence type="ECO:0000313" key="4">
    <source>
        <dbReference type="EMBL" id="MCX2977938.1"/>
    </source>
</evidence>
<feature type="domain" description="Ketoreductase" evidence="3">
    <location>
        <begin position="7"/>
        <end position="195"/>
    </location>
</feature>
<accession>A0ABT3T6N3</accession>
<dbReference type="PANTHER" id="PTHR24321">
    <property type="entry name" value="DEHYDROGENASES, SHORT CHAIN"/>
    <property type="match status" value="1"/>
</dbReference>
<comment type="caution">
    <text evidence="4">The sequence shown here is derived from an EMBL/GenBank/DDBJ whole genome shotgun (WGS) entry which is preliminary data.</text>
</comment>
<dbReference type="SMART" id="SM00822">
    <property type="entry name" value="PKS_KR"/>
    <property type="match status" value="1"/>
</dbReference>
<dbReference type="SUPFAM" id="SSF51735">
    <property type="entry name" value="NAD(P)-binding Rossmann-fold domains"/>
    <property type="match status" value="1"/>
</dbReference>
<dbReference type="InterPro" id="IPR020904">
    <property type="entry name" value="Sc_DH/Rdtase_CS"/>
</dbReference>
<keyword evidence="2" id="KW-0560">Oxidoreductase</keyword>
<dbReference type="PANTHER" id="PTHR24321:SF14">
    <property type="entry name" value="SHORT-CHAIN TYPE DEHYDROGENASE_REDUCTASE BLR2146-RELATED"/>
    <property type="match status" value="1"/>
</dbReference>
<dbReference type="Gene3D" id="3.40.50.720">
    <property type="entry name" value="NAD(P)-binding Rossmann-like Domain"/>
    <property type="match status" value="1"/>
</dbReference>
<evidence type="ECO:0000256" key="2">
    <source>
        <dbReference type="ARBA" id="ARBA00023002"/>
    </source>
</evidence>
<dbReference type="PROSITE" id="PS00061">
    <property type="entry name" value="ADH_SHORT"/>
    <property type="match status" value="1"/>
</dbReference>
<keyword evidence="5" id="KW-1185">Reference proteome</keyword>
<comment type="similarity">
    <text evidence="1">Belongs to the short-chain dehydrogenases/reductases (SDR) family.</text>
</comment>
<dbReference type="EMBL" id="SHNO01000001">
    <property type="protein sequence ID" value="MCX2977938.1"/>
    <property type="molecule type" value="Genomic_DNA"/>
</dbReference>
<proteinExistence type="inferred from homology"/>
<dbReference type="Proteomes" id="UP001143304">
    <property type="component" value="Unassembled WGS sequence"/>
</dbReference>
<evidence type="ECO:0000313" key="5">
    <source>
        <dbReference type="Proteomes" id="UP001143304"/>
    </source>
</evidence>
<dbReference type="Pfam" id="PF13561">
    <property type="entry name" value="adh_short_C2"/>
    <property type="match status" value="1"/>
</dbReference>
<evidence type="ECO:0000256" key="1">
    <source>
        <dbReference type="ARBA" id="ARBA00006484"/>
    </source>
</evidence>
<dbReference type="InterPro" id="IPR002347">
    <property type="entry name" value="SDR_fam"/>
</dbReference>
<dbReference type="CDD" id="cd05233">
    <property type="entry name" value="SDR_c"/>
    <property type="match status" value="1"/>
</dbReference>
<gene>
    <name evidence="4" type="ORF">EYC82_11285</name>
</gene>
<sequence>MKNLQGKIILVCGGATGIGAATVRRLCEEGARVALGDLNIETARVLADELSAKGGEVVAWQYDQSDETTIAALVESVMAHFGGLDGVFANVADIQAVMVDGDILSNDSALWERTLKINVVGTAMLLRATLPHLRERGGGAIVLTSSDAGVVGEPERPAYAASKAGVNSLCRHVASKWGQEGIRCNTVSPGFILTEQLDAAMDQQMKDWMLKGARSPRHGAPGDIAAAVAFLLSDDGEWVNGQTWRVNGGVSFAN</sequence>
<protein>
    <submittedName>
        <fullName evidence="4">SDR family oxidoreductase</fullName>
    </submittedName>
</protein>
<name>A0ABT3T6N3_9GAMM</name>
<dbReference type="InterPro" id="IPR036291">
    <property type="entry name" value="NAD(P)-bd_dom_sf"/>
</dbReference>
<dbReference type="InterPro" id="IPR057326">
    <property type="entry name" value="KR_dom"/>
</dbReference>
<dbReference type="PRINTS" id="PR00081">
    <property type="entry name" value="GDHRDH"/>
</dbReference>
<reference evidence="4" key="1">
    <citation type="submission" date="2019-02" db="EMBL/GenBank/DDBJ databases">
        <authorList>
            <person name="Li S.-H."/>
        </authorList>
    </citation>
    <scope>NUCLEOTIDE SEQUENCE</scope>
    <source>
        <strain evidence="4">IMCC11814</strain>
    </source>
</reference>
<evidence type="ECO:0000259" key="3">
    <source>
        <dbReference type="SMART" id="SM00822"/>
    </source>
</evidence>
<dbReference type="RefSeq" id="WP_279249642.1">
    <property type="nucleotide sequence ID" value="NZ_SHNO01000001.1"/>
</dbReference>